<keyword evidence="1" id="KW-1133">Transmembrane helix</keyword>
<comment type="caution">
    <text evidence="2">The sequence shown here is derived from an EMBL/GenBank/DDBJ whole genome shotgun (WGS) entry which is preliminary data.</text>
</comment>
<protein>
    <submittedName>
        <fullName evidence="2">Uncharacterized protein</fullName>
    </submittedName>
</protein>
<proteinExistence type="predicted"/>
<reference evidence="2" key="1">
    <citation type="submission" date="2021-02" db="EMBL/GenBank/DDBJ databases">
        <authorList>
            <person name="Nowell W R."/>
        </authorList>
    </citation>
    <scope>NUCLEOTIDE SEQUENCE</scope>
</reference>
<dbReference type="SUPFAM" id="SSF81321">
    <property type="entry name" value="Family A G protein-coupled receptor-like"/>
    <property type="match status" value="1"/>
</dbReference>
<name>A0A8S3JVV9_9BILA</name>
<dbReference type="EMBL" id="CAJOBI010354164">
    <property type="protein sequence ID" value="CAF5222969.1"/>
    <property type="molecule type" value="Genomic_DNA"/>
</dbReference>
<keyword evidence="1" id="KW-0812">Transmembrane</keyword>
<accession>A0A8S3JVV9</accession>
<dbReference type="Proteomes" id="UP000676336">
    <property type="component" value="Unassembled WGS sequence"/>
</dbReference>
<organism evidence="2 3">
    <name type="scientific">Rotaria magnacalcarata</name>
    <dbReference type="NCBI Taxonomy" id="392030"/>
    <lineage>
        <taxon>Eukaryota</taxon>
        <taxon>Metazoa</taxon>
        <taxon>Spiralia</taxon>
        <taxon>Gnathifera</taxon>
        <taxon>Rotifera</taxon>
        <taxon>Eurotatoria</taxon>
        <taxon>Bdelloidea</taxon>
        <taxon>Philodinida</taxon>
        <taxon>Philodinidae</taxon>
        <taxon>Rotaria</taxon>
    </lineage>
</organism>
<sequence length="138" mass="16004">MTILNIRAVAKRRIQPMSISIETQNTTNGQQPYWKKSDQHLIVMLLVQVVLLTLFSLPQVIQNIYANSTMYVIRSQLQIAIDDFIFNLFLLLTYVTNGMPFYIYTLAGGSIFRKALYKALKQLAQKMFYRKDQKNTSS</sequence>
<feature type="transmembrane region" description="Helical" evidence="1">
    <location>
        <begin position="101"/>
        <end position="120"/>
    </location>
</feature>
<gene>
    <name evidence="2" type="ORF">SMN809_LOCUS83093</name>
</gene>
<evidence type="ECO:0000313" key="2">
    <source>
        <dbReference type="EMBL" id="CAF5222969.1"/>
    </source>
</evidence>
<dbReference type="AlphaFoldDB" id="A0A8S3JVV9"/>
<evidence type="ECO:0000256" key="1">
    <source>
        <dbReference type="SAM" id="Phobius"/>
    </source>
</evidence>
<evidence type="ECO:0000313" key="3">
    <source>
        <dbReference type="Proteomes" id="UP000676336"/>
    </source>
</evidence>
<dbReference type="Gene3D" id="1.20.1070.10">
    <property type="entry name" value="Rhodopsin 7-helix transmembrane proteins"/>
    <property type="match status" value="1"/>
</dbReference>
<keyword evidence="1" id="KW-0472">Membrane</keyword>
<feature type="transmembrane region" description="Helical" evidence="1">
    <location>
        <begin position="41"/>
        <end position="65"/>
    </location>
</feature>